<protein>
    <recommendedName>
        <fullName evidence="14">Oxidized purine nucleoside triphosphate hydrolase</fullName>
        <ecNumber evidence="13">3.6.1.56</ecNumber>
    </recommendedName>
    <alternativeName>
        <fullName evidence="18">2-hydroxy-dATP diphosphatase</fullName>
    </alternativeName>
    <alternativeName>
        <fullName evidence="17">7,8-dihydro-8-oxoguanine triphosphatase</fullName>
    </alternativeName>
    <alternativeName>
        <fullName evidence="16">8-oxo-dGTPase</fullName>
    </alternativeName>
    <alternativeName>
        <fullName evidence="19">Methylated purine nucleoside triphosphate hydrolase</fullName>
    </alternativeName>
    <alternativeName>
        <fullName evidence="15">Nucleoside diphosphate-linked moiety X motif 1</fullName>
    </alternativeName>
</protein>
<evidence type="ECO:0000256" key="14">
    <source>
        <dbReference type="ARBA" id="ARBA00026218"/>
    </source>
</evidence>
<evidence type="ECO:0000256" key="19">
    <source>
        <dbReference type="ARBA" id="ARBA00032071"/>
    </source>
</evidence>
<dbReference type="InterPro" id="IPR020084">
    <property type="entry name" value="NUDIX_hydrolase_CS"/>
</dbReference>
<evidence type="ECO:0000256" key="1">
    <source>
        <dbReference type="ARBA" id="ARBA00001946"/>
    </source>
</evidence>
<dbReference type="EC" id="3.6.1.56" evidence="13"/>
<feature type="domain" description="Nudix hydrolase" evidence="24">
    <location>
        <begin position="22"/>
        <end position="153"/>
    </location>
</feature>
<gene>
    <name evidence="25" type="ORF">COEREDRAFT_81053</name>
</gene>
<comment type="subunit">
    <text evidence="4">Monomer.</text>
</comment>
<evidence type="ECO:0000256" key="6">
    <source>
        <dbReference type="ARBA" id="ARBA00022801"/>
    </source>
</evidence>
<evidence type="ECO:0000256" key="9">
    <source>
        <dbReference type="ARBA" id="ARBA00024448"/>
    </source>
</evidence>
<dbReference type="PROSITE" id="PS00893">
    <property type="entry name" value="NUDIX_BOX"/>
    <property type="match status" value="1"/>
</dbReference>
<dbReference type="OrthoDB" id="447842at2759"/>
<evidence type="ECO:0000256" key="7">
    <source>
        <dbReference type="ARBA" id="ARBA00022842"/>
    </source>
</evidence>
<evidence type="ECO:0000256" key="5">
    <source>
        <dbReference type="ARBA" id="ARBA00022723"/>
    </source>
</evidence>
<keyword evidence="8" id="KW-0539">Nucleus</keyword>
<dbReference type="GO" id="GO:0008413">
    <property type="term" value="F:8-oxo-7,8-dihydroguanosine triphosphate pyrophosphatase activity"/>
    <property type="evidence" value="ECO:0007669"/>
    <property type="project" value="InterPro"/>
</dbReference>
<comment type="catalytic activity">
    <reaction evidence="9">
        <text>8-oxo-dATP + H2O = 8-oxo-dAMP + diphosphate + H(+)</text>
        <dbReference type="Rhea" id="RHEA:65396"/>
        <dbReference type="ChEBI" id="CHEBI:15377"/>
        <dbReference type="ChEBI" id="CHEBI:15378"/>
        <dbReference type="ChEBI" id="CHEBI:33019"/>
        <dbReference type="ChEBI" id="CHEBI:71361"/>
        <dbReference type="ChEBI" id="CHEBI:172871"/>
    </reaction>
    <physiologicalReaction direction="left-to-right" evidence="9">
        <dbReference type="Rhea" id="RHEA:65397"/>
    </physiologicalReaction>
</comment>
<evidence type="ECO:0000256" key="21">
    <source>
        <dbReference type="ARBA" id="ARBA00048894"/>
    </source>
</evidence>
<dbReference type="GO" id="GO:0005737">
    <property type="term" value="C:cytoplasm"/>
    <property type="evidence" value="ECO:0007669"/>
    <property type="project" value="TreeGrafter"/>
</dbReference>
<dbReference type="PANTHER" id="PTHR43758:SF2">
    <property type="entry name" value="OXIDIZED PURINE NUCLEOSIDE TRIPHOSPHATE HYDROLASE"/>
    <property type="match status" value="1"/>
</dbReference>
<dbReference type="InterPro" id="IPR015797">
    <property type="entry name" value="NUDIX_hydrolase-like_dom_sf"/>
</dbReference>
<evidence type="ECO:0000256" key="3">
    <source>
        <dbReference type="ARBA" id="ARBA00005582"/>
    </source>
</evidence>
<dbReference type="CDD" id="cd03427">
    <property type="entry name" value="NUDIX_MTH1_Nudt1"/>
    <property type="match status" value="1"/>
</dbReference>
<dbReference type="InterPro" id="IPR000086">
    <property type="entry name" value="NUDIX_hydrolase_dom"/>
</dbReference>
<accession>A0A2G5BCF0</accession>
<evidence type="ECO:0000313" key="26">
    <source>
        <dbReference type="Proteomes" id="UP000242474"/>
    </source>
</evidence>
<evidence type="ECO:0000256" key="11">
    <source>
        <dbReference type="ARBA" id="ARBA00024486"/>
    </source>
</evidence>
<dbReference type="PROSITE" id="PS51462">
    <property type="entry name" value="NUDIX"/>
    <property type="match status" value="1"/>
</dbReference>
<evidence type="ECO:0000256" key="12">
    <source>
        <dbReference type="ARBA" id="ARBA00024596"/>
    </source>
</evidence>
<evidence type="ECO:0000256" key="10">
    <source>
        <dbReference type="ARBA" id="ARBA00024459"/>
    </source>
</evidence>
<comment type="catalytic activity">
    <reaction evidence="12">
        <text>2-oxo-ATP + H2O = 2-oxo-AMP + diphosphate + H(+)</text>
        <dbReference type="Rhea" id="RHEA:67392"/>
        <dbReference type="ChEBI" id="CHEBI:15377"/>
        <dbReference type="ChEBI" id="CHEBI:15378"/>
        <dbReference type="ChEBI" id="CHEBI:33019"/>
        <dbReference type="ChEBI" id="CHEBI:71395"/>
        <dbReference type="ChEBI" id="CHEBI:172878"/>
    </reaction>
    <physiologicalReaction direction="left-to-right" evidence="12">
        <dbReference type="Rhea" id="RHEA:67393"/>
    </physiologicalReaction>
</comment>
<keyword evidence="26" id="KW-1185">Reference proteome</keyword>
<comment type="catalytic activity">
    <reaction evidence="22">
        <text>N(6)-methyl-dATP + H2O = N(6)-methyl-dAMP + diphosphate + H(+)</text>
        <dbReference type="Rhea" id="RHEA:67604"/>
        <dbReference type="ChEBI" id="CHEBI:15377"/>
        <dbReference type="ChEBI" id="CHEBI:15378"/>
        <dbReference type="ChEBI" id="CHEBI:33019"/>
        <dbReference type="ChEBI" id="CHEBI:169976"/>
        <dbReference type="ChEBI" id="CHEBI:172872"/>
    </reaction>
    <physiologicalReaction direction="left-to-right" evidence="22">
        <dbReference type="Rhea" id="RHEA:67605"/>
    </physiologicalReaction>
</comment>
<sequence>MNNVDARSVARFVEDAAHAAMPHRLYTLIFPMVWPKGQVLLGMKKRGFGQGKLNGFGGKVEPSESIEQGAIRELEEESGLHATKVNKCGLLLFYFEDNPVAMEVHVFMAHEYSGEVTETEEMRPEWFDIDNMPFSQMWADDKCWWPLARHGRSFVGRFWFKSDQVTITRQTLTPVDSLEFSRNARNTS</sequence>
<comment type="function">
    <text evidence="23">Oxidized purine nucleoside triphosphate hydrolase which is a prominent sanitizer of the oxidized nucleotide pool. Catalyzes the hydrolysis of 2-oxo-dATP (2-hydroxy-dATP) into 2-oxo-dAMP. Also has a significant hydrolase activity toward 2-oxo-ATP, 8-oxo-dGTP and 8-oxo-dATP. Through the hydrolysis of oxidized purine nucleoside triphosphates, prevents their incorporation into DNA and the subsequent transversions A:T to C:G and G:C to T:A. Also catalyzes the hydrolysis of methylated purine nucleoside triphosphate preventing their integration into DNA. Through this antimutagenic activity protects cells from oxidative stress.</text>
</comment>
<keyword evidence="7" id="KW-0460">Magnesium</keyword>
<comment type="catalytic activity">
    <reaction evidence="21">
        <text>O(6)-methyl-dGTP + H2O = O(6)-methyl-dGMP + diphosphate + H(+)</text>
        <dbReference type="Rhea" id="RHEA:67600"/>
        <dbReference type="ChEBI" id="CHEBI:15377"/>
        <dbReference type="ChEBI" id="CHEBI:15378"/>
        <dbReference type="ChEBI" id="CHEBI:33019"/>
        <dbReference type="ChEBI" id="CHEBI:169974"/>
        <dbReference type="ChEBI" id="CHEBI:169975"/>
    </reaction>
    <physiologicalReaction direction="left-to-right" evidence="21">
        <dbReference type="Rhea" id="RHEA:67601"/>
    </physiologicalReaction>
</comment>
<evidence type="ECO:0000256" key="23">
    <source>
        <dbReference type="ARBA" id="ARBA00053094"/>
    </source>
</evidence>
<dbReference type="AlphaFoldDB" id="A0A2G5BCF0"/>
<comment type="cofactor">
    <cofactor evidence="1">
        <name>Mg(2+)</name>
        <dbReference type="ChEBI" id="CHEBI:18420"/>
    </cofactor>
</comment>
<dbReference type="SUPFAM" id="SSF55811">
    <property type="entry name" value="Nudix"/>
    <property type="match status" value="1"/>
</dbReference>
<dbReference type="GO" id="GO:0008828">
    <property type="term" value="F:dATP diphosphatase activity"/>
    <property type="evidence" value="ECO:0007669"/>
    <property type="project" value="UniProtKB-EC"/>
</dbReference>
<dbReference type="GO" id="GO:0046872">
    <property type="term" value="F:metal ion binding"/>
    <property type="evidence" value="ECO:0007669"/>
    <property type="project" value="UniProtKB-KW"/>
</dbReference>
<dbReference type="GO" id="GO:0042262">
    <property type="term" value="P:DNA protection"/>
    <property type="evidence" value="ECO:0007669"/>
    <property type="project" value="InterPro"/>
</dbReference>
<evidence type="ECO:0000256" key="18">
    <source>
        <dbReference type="ARBA" id="ARBA00031927"/>
    </source>
</evidence>
<comment type="catalytic activity">
    <reaction evidence="10">
        <text>2-oxo-dATP + H2O = 2-oxo-dAMP + diphosphate + H(+)</text>
        <dbReference type="Rhea" id="RHEA:31583"/>
        <dbReference type="ChEBI" id="CHEBI:15377"/>
        <dbReference type="ChEBI" id="CHEBI:15378"/>
        <dbReference type="ChEBI" id="CHEBI:33019"/>
        <dbReference type="ChEBI" id="CHEBI:63212"/>
        <dbReference type="ChEBI" id="CHEBI:77897"/>
        <dbReference type="EC" id="3.6.1.56"/>
    </reaction>
    <physiologicalReaction direction="left-to-right" evidence="10">
        <dbReference type="Rhea" id="RHEA:31584"/>
    </physiologicalReaction>
</comment>
<evidence type="ECO:0000256" key="15">
    <source>
        <dbReference type="ARBA" id="ARBA00029673"/>
    </source>
</evidence>
<dbReference type="Gene3D" id="3.90.79.10">
    <property type="entry name" value="Nucleoside Triphosphate Pyrophosphohydrolase"/>
    <property type="match status" value="1"/>
</dbReference>
<comment type="similarity">
    <text evidence="3">Belongs to the Nudix hydrolase family.</text>
</comment>
<dbReference type="Pfam" id="PF00293">
    <property type="entry name" value="NUDIX"/>
    <property type="match status" value="1"/>
</dbReference>
<dbReference type="InterPro" id="IPR003563">
    <property type="entry name" value="8ODP"/>
</dbReference>
<evidence type="ECO:0000256" key="20">
    <source>
        <dbReference type="ARBA" id="ARBA00048002"/>
    </source>
</evidence>
<dbReference type="PANTHER" id="PTHR43758">
    <property type="entry name" value="7,8-DIHYDRO-8-OXOGUANINE TRIPHOSPHATASE"/>
    <property type="match status" value="1"/>
</dbReference>
<name>A0A2G5BCF0_COERN</name>
<evidence type="ECO:0000256" key="13">
    <source>
        <dbReference type="ARBA" id="ARBA00026103"/>
    </source>
</evidence>
<organism evidence="25 26">
    <name type="scientific">Coemansia reversa (strain ATCC 12441 / NRRL 1564)</name>
    <dbReference type="NCBI Taxonomy" id="763665"/>
    <lineage>
        <taxon>Eukaryota</taxon>
        <taxon>Fungi</taxon>
        <taxon>Fungi incertae sedis</taxon>
        <taxon>Zoopagomycota</taxon>
        <taxon>Kickxellomycotina</taxon>
        <taxon>Kickxellomycetes</taxon>
        <taxon>Kickxellales</taxon>
        <taxon>Kickxellaceae</taxon>
        <taxon>Coemansia</taxon>
    </lineage>
</organism>
<reference evidence="25 26" key="1">
    <citation type="journal article" date="2015" name="Genome Biol. Evol.">
        <title>Phylogenomic analyses indicate that early fungi evolved digesting cell walls of algal ancestors of land plants.</title>
        <authorList>
            <person name="Chang Y."/>
            <person name="Wang S."/>
            <person name="Sekimoto S."/>
            <person name="Aerts A.L."/>
            <person name="Choi C."/>
            <person name="Clum A."/>
            <person name="LaButti K.M."/>
            <person name="Lindquist E.A."/>
            <person name="Yee Ngan C."/>
            <person name="Ohm R.A."/>
            <person name="Salamov A.A."/>
            <person name="Grigoriev I.V."/>
            <person name="Spatafora J.W."/>
            <person name="Berbee M.L."/>
        </authorList>
    </citation>
    <scope>NUCLEOTIDE SEQUENCE [LARGE SCALE GENOMIC DNA]</scope>
    <source>
        <strain evidence="25 26">NRRL 1564</strain>
    </source>
</reference>
<evidence type="ECO:0000313" key="25">
    <source>
        <dbReference type="EMBL" id="PIA16688.1"/>
    </source>
</evidence>
<comment type="catalytic activity">
    <reaction evidence="20">
        <text>N(6)-methyl-ATP + H2O = N(6)-methyl-AMP + diphosphate + H(+)</text>
        <dbReference type="Rhea" id="RHEA:67608"/>
        <dbReference type="ChEBI" id="CHEBI:15377"/>
        <dbReference type="ChEBI" id="CHEBI:15378"/>
        <dbReference type="ChEBI" id="CHEBI:33019"/>
        <dbReference type="ChEBI" id="CHEBI:144842"/>
        <dbReference type="ChEBI" id="CHEBI:172873"/>
    </reaction>
    <physiologicalReaction direction="left-to-right" evidence="20">
        <dbReference type="Rhea" id="RHEA:67609"/>
    </physiologicalReaction>
</comment>
<proteinExistence type="inferred from homology"/>
<evidence type="ECO:0000256" key="4">
    <source>
        <dbReference type="ARBA" id="ARBA00011245"/>
    </source>
</evidence>
<evidence type="ECO:0000259" key="24">
    <source>
        <dbReference type="PROSITE" id="PS51462"/>
    </source>
</evidence>
<evidence type="ECO:0000256" key="8">
    <source>
        <dbReference type="ARBA" id="ARBA00023242"/>
    </source>
</evidence>
<dbReference type="GO" id="GO:0005634">
    <property type="term" value="C:nucleus"/>
    <property type="evidence" value="ECO:0007669"/>
    <property type="project" value="UniProtKB-SubCell"/>
</dbReference>
<dbReference type="EMBL" id="KZ303498">
    <property type="protein sequence ID" value="PIA16688.1"/>
    <property type="molecule type" value="Genomic_DNA"/>
</dbReference>
<comment type="subcellular location">
    <subcellularLocation>
        <location evidence="2">Nucleus</location>
    </subcellularLocation>
</comment>
<dbReference type="STRING" id="763665.A0A2G5BCF0"/>
<dbReference type="PRINTS" id="PR01403">
    <property type="entry name" value="8OXTPHPHTASE"/>
</dbReference>
<keyword evidence="5" id="KW-0479">Metal-binding</keyword>
<evidence type="ECO:0000256" key="2">
    <source>
        <dbReference type="ARBA" id="ARBA00004123"/>
    </source>
</evidence>
<dbReference type="Proteomes" id="UP000242474">
    <property type="component" value="Unassembled WGS sequence"/>
</dbReference>
<evidence type="ECO:0000256" key="16">
    <source>
        <dbReference type="ARBA" id="ARBA00030634"/>
    </source>
</evidence>
<keyword evidence="6" id="KW-0378">Hydrolase</keyword>
<evidence type="ECO:0000256" key="17">
    <source>
        <dbReference type="ARBA" id="ARBA00030682"/>
    </source>
</evidence>
<comment type="catalytic activity">
    <reaction evidence="11">
        <text>8-oxo-dGTP + H2O = 8-oxo-dGMP + diphosphate + H(+)</text>
        <dbReference type="Rhea" id="RHEA:31575"/>
        <dbReference type="ChEBI" id="CHEBI:15377"/>
        <dbReference type="ChEBI" id="CHEBI:15378"/>
        <dbReference type="ChEBI" id="CHEBI:33019"/>
        <dbReference type="ChEBI" id="CHEBI:63224"/>
        <dbReference type="ChEBI" id="CHEBI:77896"/>
    </reaction>
    <physiologicalReaction direction="left-to-right" evidence="11">
        <dbReference type="Rhea" id="RHEA:31576"/>
    </physiologicalReaction>
</comment>
<evidence type="ECO:0000256" key="22">
    <source>
        <dbReference type="ARBA" id="ARBA00049032"/>
    </source>
</evidence>